<evidence type="ECO:0000256" key="6">
    <source>
        <dbReference type="ARBA" id="ARBA00023212"/>
    </source>
</evidence>
<comment type="subcellular location">
    <subcellularLocation>
        <location evidence="2">Cytoplasm</location>
        <location evidence="2">Cytoskeleton</location>
        <location evidence="2">Cilium axoneme</location>
    </subcellularLocation>
    <subcellularLocation>
        <location evidence="1">Cytoplasm</location>
        <location evidence="1">Cytoskeleton</location>
        <location evidence="1">Cilium basal body</location>
    </subcellularLocation>
</comment>
<feature type="region of interest" description="Disordered" evidence="9">
    <location>
        <begin position="20"/>
        <end position="40"/>
    </location>
</feature>
<keyword evidence="12" id="KW-1185">Reference proteome</keyword>
<name>A0A7J6UN97_PEROL</name>
<dbReference type="GO" id="GO:0008017">
    <property type="term" value="F:microtubule binding"/>
    <property type="evidence" value="ECO:0007669"/>
    <property type="project" value="InterPro"/>
</dbReference>
<feature type="non-terminal residue" evidence="11">
    <location>
        <position position="160"/>
    </location>
</feature>
<dbReference type="InterPro" id="IPR042576">
    <property type="entry name" value="TRAF3IP1_N_sf"/>
</dbReference>
<dbReference type="InterPro" id="IPR040468">
    <property type="entry name" value="TRAF3IP1_N"/>
</dbReference>
<evidence type="ECO:0000256" key="4">
    <source>
        <dbReference type="ARBA" id="ARBA00022794"/>
    </source>
</evidence>
<dbReference type="GO" id="GO:0070507">
    <property type="term" value="P:regulation of microtubule cytoskeleton organization"/>
    <property type="evidence" value="ECO:0007669"/>
    <property type="project" value="TreeGrafter"/>
</dbReference>
<keyword evidence="6" id="KW-0206">Cytoskeleton</keyword>
<dbReference type="GO" id="GO:0005930">
    <property type="term" value="C:axoneme"/>
    <property type="evidence" value="ECO:0007669"/>
    <property type="project" value="UniProtKB-SubCell"/>
</dbReference>
<keyword evidence="4" id="KW-0970">Cilium biogenesis/degradation</keyword>
<protein>
    <recommendedName>
        <fullName evidence="10">TRAF3-interacting protein 1 N-terminal domain-containing protein</fullName>
    </recommendedName>
</protein>
<evidence type="ECO:0000313" key="12">
    <source>
        <dbReference type="Proteomes" id="UP000553632"/>
    </source>
</evidence>
<dbReference type="AlphaFoldDB" id="A0A7J6UN97"/>
<comment type="caution">
    <text evidence="11">The sequence shown here is derived from an EMBL/GenBank/DDBJ whole genome shotgun (WGS) entry which is preliminary data.</text>
</comment>
<sequence length="160" mass="17430">MISGMQHELSHELARVSEAYSAPEQKGASTTTGPFPDDNPLVDDVEGIAISQLVAEIQRKLGALITRPKLTGKLLSRPPVKFLYDIVSEVSVVTGFGELFGDQQGSTVGVFAPASPGAEIIREVPPEELSTREAKLKFVTLLHSMTEHALRRRIDLDPLR</sequence>
<keyword evidence="5" id="KW-0175">Coiled coil</keyword>
<reference evidence="11 12" key="1">
    <citation type="submission" date="2020-04" db="EMBL/GenBank/DDBJ databases">
        <title>Perkinsus olseni comparative genomics.</title>
        <authorList>
            <person name="Bogema D.R."/>
        </authorList>
    </citation>
    <scope>NUCLEOTIDE SEQUENCE [LARGE SCALE GENOMIC DNA]</scope>
    <source>
        <strain evidence="11 12">ATCC PRA-207</strain>
    </source>
</reference>
<dbReference type="Gene3D" id="1.10.418.50">
    <property type="entry name" value="Microtubule-binding protein MIP-T3"/>
    <property type="match status" value="1"/>
</dbReference>
<accession>A0A7J6UN97</accession>
<dbReference type="EMBL" id="JABANO010001020">
    <property type="protein sequence ID" value="KAF4758744.1"/>
    <property type="molecule type" value="Genomic_DNA"/>
</dbReference>
<proteinExistence type="inferred from homology"/>
<evidence type="ECO:0000259" key="10">
    <source>
        <dbReference type="Pfam" id="PF10243"/>
    </source>
</evidence>
<dbReference type="GO" id="GO:0036064">
    <property type="term" value="C:ciliary basal body"/>
    <property type="evidence" value="ECO:0007669"/>
    <property type="project" value="TreeGrafter"/>
</dbReference>
<dbReference type="PANTHER" id="PTHR31363">
    <property type="entry name" value="TRAF3-INTERACTING PROTEIN 1"/>
    <property type="match status" value="1"/>
</dbReference>
<evidence type="ECO:0000256" key="1">
    <source>
        <dbReference type="ARBA" id="ARBA00004120"/>
    </source>
</evidence>
<gene>
    <name evidence="11" type="ORF">FOZ63_014114</name>
</gene>
<dbReference type="GO" id="GO:0030992">
    <property type="term" value="C:intraciliary transport particle B"/>
    <property type="evidence" value="ECO:0007669"/>
    <property type="project" value="TreeGrafter"/>
</dbReference>
<evidence type="ECO:0000256" key="5">
    <source>
        <dbReference type="ARBA" id="ARBA00023054"/>
    </source>
</evidence>
<evidence type="ECO:0000256" key="3">
    <source>
        <dbReference type="ARBA" id="ARBA00022490"/>
    </source>
</evidence>
<evidence type="ECO:0000256" key="2">
    <source>
        <dbReference type="ARBA" id="ARBA00004430"/>
    </source>
</evidence>
<organism evidence="11 12">
    <name type="scientific">Perkinsus olseni</name>
    <name type="common">Perkinsus atlanticus</name>
    <dbReference type="NCBI Taxonomy" id="32597"/>
    <lineage>
        <taxon>Eukaryota</taxon>
        <taxon>Sar</taxon>
        <taxon>Alveolata</taxon>
        <taxon>Perkinsozoa</taxon>
        <taxon>Perkinsea</taxon>
        <taxon>Perkinsida</taxon>
        <taxon>Perkinsidae</taxon>
        <taxon>Perkinsus</taxon>
    </lineage>
</organism>
<evidence type="ECO:0000256" key="7">
    <source>
        <dbReference type="ARBA" id="ARBA00023273"/>
    </source>
</evidence>
<evidence type="ECO:0000256" key="9">
    <source>
        <dbReference type="SAM" id="MobiDB-lite"/>
    </source>
</evidence>
<feature type="domain" description="TRAF3-interacting protein 1 N-terminal" evidence="10">
    <location>
        <begin position="54"/>
        <end position="104"/>
    </location>
</feature>
<dbReference type="Pfam" id="PF10243">
    <property type="entry name" value="MIP-T3"/>
    <property type="match status" value="1"/>
</dbReference>
<keyword evidence="3" id="KW-0963">Cytoplasm</keyword>
<comment type="similarity">
    <text evidence="8">Belongs to the TRAF3IP1 family.</text>
</comment>
<dbReference type="PANTHER" id="PTHR31363:SF0">
    <property type="entry name" value="TRAF3-INTERACTING PROTEIN 1"/>
    <property type="match status" value="1"/>
</dbReference>
<dbReference type="GO" id="GO:0060271">
    <property type="term" value="P:cilium assembly"/>
    <property type="evidence" value="ECO:0007669"/>
    <property type="project" value="TreeGrafter"/>
</dbReference>
<dbReference type="GO" id="GO:0042073">
    <property type="term" value="P:intraciliary transport"/>
    <property type="evidence" value="ECO:0007669"/>
    <property type="project" value="TreeGrafter"/>
</dbReference>
<keyword evidence="7" id="KW-0966">Cell projection</keyword>
<dbReference type="InterPro" id="IPR018799">
    <property type="entry name" value="TRAF3IP1"/>
</dbReference>
<evidence type="ECO:0000313" key="11">
    <source>
        <dbReference type="EMBL" id="KAF4758744.1"/>
    </source>
</evidence>
<dbReference type="Proteomes" id="UP000553632">
    <property type="component" value="Unassembled WGS sequence"/>
</dbReference>
<evidence type="ECO:0000256" key="8">
    <source>
        <dbReference type="ARBA" id="ARBA00043971"/>
    </source>
</evidence>